<protein>
    <recommendedName>
        <fullName evidence="3">RRM domain-containing protein</fullName>
    </recommendedName>
</protein>
<feature type="compositionally biased region" description="Basic residues" evidence="2">
    <location>
        <begin position="1"/>
        <end position="13"/>
    </location>
</feature>
<feature type="region of interest" description="Disordered" evidence="2">
    <location>
        <begin position="1"/>
        <end position="20"/>
    </location>
</feature>
<comment type="caution">
    <text evidence="4">The sequence shown here is derived from an EMBL/GenBank/DDBJ whole genome shotgun (WGS) entry which is preliminary data.</text>
</comment>
<name>A0ABR2TK44_9ROSI</name>
<evidence type="ECO:0000259" key="3">
    <source>
        <dbReference type="PROSITE" id="PS50102"/>
    </source>
</evidence>
<dbReference type="Gene3D" id="3.30.70.330">
    <property type="match status" value="1"/>
</dbReference>
<dbReference type="Proteomes" id="UP001396334">
    <property type="component" value="Unassembled WGS sequence"/>
</dbReference>
<dbReference type="SUPFAM" id="SSF54928">
    <property type="entry name" value="RNA-binding domain, RBD"/>
    <property type="match status" value="1"/>
</dbReference>
<feature type="compositionally biased region" description="Basic and acidic residues" evidence="2">
    <location>
        <begin position="513"/>
        <end position="527"/>
    </location>
</feature>
<dbReference type="InterPro" id="IPR012677">
    <property type="entry name" value="Nucleotide-bd_a/b_plait_sf"/>
</dbReference>
<sequence length="571" mass="65035">MKSHGRQSSKRQRFGFWNSGGEHGFRHHKERVHYVSRKVTAQDKRSSNKVWQGVSVFINHVSKRIHTATLKEAFEEYGKVLDVYIAYHNQTRAKMRSTFAFVRFSNVWEAMNAVELANNRKMDGFTIKVFLDKNMHLENKGPNVGSRRNMKQEPRKIHLTGYRDERSFKEALLSNLEPKMPSVVKEGNPEHKGLTKDANSNEGCYQTPIPIVNKDADKAWLKNSLVGHIVAMYDADFIQQILRSEGFKVSVSCWYGFYVILRFEEKEQVEIFWELKDSFLKTWFCDIDTIESFMKSKKLRVWVCIEGMPIEAWNDSTFVSIANLWGNVIRLDTDTTEKRRLDVARIDGENVNSLPDGALERSCNSLRRACNESKDVDVPNVLENEEELLQEQDKCVSFGNVSGKAIRDVTSLNVVGPNLQEQIPIWPTEEVGLHDVPITEATASNSSSGPSVSLEPVFDSVSGLYSVKPKFVKQGKTRGPFSFCSKLDKMQNLVSLDTSKQKGSIRSHRKRNLPNDREAVMGSKAEEGDASSPQFHGGSGSVSRHNKEELLEAKNLMEVCEVLVWWSFHMV</sequence>
<keyword evidence="1" id="KW-0694">RNA-binding</keyword>
<keyword evidence="5" id="KW-1185">Reference proteome</keyword>
<evidence type="ECO:0000256" key="2">
    <source>
        <dbReference type="SAM" id="MobiDB-lite"/>
    </source>
</evidence>
<dbReference type="InterPro" id="IPR000504">
    <property type="entry name" value="RRM_dom"/>
</dbReference>
<organism evidence="4 5">
    <name type="scientific">Hibiscus sabdariffa</name>
    <name type="common">roselle</name>
    <dbReference type="NCBI Taxonomy" id="183260"/>
    <lineage>
        <taxon>Eukaryota</taxon>
        <taxon>Viridiplantae</taxon>
        <taxon>Streptophyta</taxon>
        <taxon>Embryophyta</taxon>
        <taxon>Tracheophyta</taxon>
        <taxon>Spermatophyta</taxon>
        <taxon>Magnoliopsida</taxon>
        <taxon>eudicotyledons</taxon>
        <taxon>Gunneridae</taxon>
        <taxon>Pentapetalae</taxon>
        <taxon>rosids</taxon>
        <taxon>malvids</taxon>
        <taxon>Malvales</taxon>
        <taxon>Malvaceae</taxon>
        <taxon>Malvoideae</taxon>
        <taxon>Hibiscus</taxon>
    </lineage>
</organism>
<feature type="region of interest" description="Disordered" evidence="2">
    <location>
        <begin position="498"/>
        <end position="543"/>
    </location>
</feature>
<gene>
    <name evidence="4" type="ORF">V6N11_022729</name>
</gene>
<dbReference type="CDD" id="cd00590">
    <property type="entry name" value="RRM_SF"/>
    <property type="match status" value="1"/>
</dbReference>
<dbReference type="PANTHER" id="PTHR31286:SF180">
    <property type="entry name" value="OS10G0362600 PROTEIN"/>
    <property type="match status" value="1"/>
</dbReference>
<feature type="domain" description="RRM" evidence="3">
    <location>
        <begin position="54"/>
        <end position="134"/>
    </location>
</feature>
<evidence type="ECO:0000313" key="4">
    <source>
        <dbReference type="EMBL" id="KAK9037830.1"/>
    </source>
</evidence>
<dbReference type="PANTHER" id="PTHR31286">
    <property type="entry name" value="GLYCINE-RICH CELL WALL STRUCTURAL PROTEIN 1.8-LIKE"/>
    <property type="match status" value="1"/>
</dbReference>
<dbReference type="Pfam" id="PF00076">
    <property type="entry name" value="RRM_1"/>
    <property type="match status" value="1"/>
</dbReference>
<reference evidence="4 5" key="1">
    <citation type="journal article" date="2024" name="G3 (Bethesda)">
        <title>Genome assembly of Hibiscus sabdariffa L. provides insights into metabolisms of medicinal natural products.</title>
        <authorList>
            <person name="Kim T."/>
        </authorList>
    </citation>
    <scope>NUCLEOTIDE SEQUENCE [LARGE SCALE GENOMIC DNA]</scope>
    <source>
        <strain evidence="4">TK-2024</strain>
        <tissue evidence="4">Old leaves</tissue>
    </source>
</reference>
<dbReference type="EMBL" id="JBBPBN010000005">
    <property type="protein sequence ID" value="KAK9037830.1"/>
    <property type="molecule type" value="Genomic_DNA"/>
</dbReference>
<dbReference type="PROSITE" id="PS50102">
    <property type="entry name" value="RRM"/>
    <property type="match status" value="1"/>
</dbReference>
<dbReference type="InterPro" id="IPR035979">
    <property type="entry name" value="RBD_domain_sf"/>
</dbReference>
<dbReference type="SMART" id="SM00360">
    <property type="entry name" value="RRM"/>
    <property type="match status" value="1"/>
</dbReference>
<accession>A0ABR2TK44</accession>
<evidence type="ECO:0000313" key="5">
    <source>
        <dbReference type="Proteomes" id="UP001396334"/>
    </source>
</evidence>
<proteinExistence type="predicted"/>
<evidence type="ECO:0000256" key="1">
    <source>
        <dbReference type="PROSITE-ProRule" id="PRU00176"/>
    </source>
</evidence>
<feature type="compositionally biased region" description="Basic residues" evidence="2">
    <location>
        <begin position="503"/>
        <end position="512"/>
    </location>
</feature>
<dbReference type="InterPro" id="IPR040256">
    <property type="entry name" value="At4g02000-like"/>
</dbReference>